<evidence type="ECO:0008006" key="5">
    <source>
        <dbReference type="Google" id="ProtNLM"/>
    </source>
</evidence>
<feature type="coiled-coil region" evidence="1">
    <location>
        <begin position="150"/>
        <end position="177"/>
    </location>
</feature>
<evidence type="ECO:0000256" key="2">
    <source>
        <dbReference type="SAM" id="MobiDB-lite"/>
    </source>
</evidence>
<feature type="compositionally biased region" description="Basic and acidic residues" evidence="2">
    <location>
        <begin position="796"/>
        <end position="811"/>
    </location>
</feature>
<evidence type="ECO:0000256" key="1">
    <source>
        <dbReference type="SAM" id="Coils"/>
    </source>
</evidence>
<evidence type="ECO:0000313" key="4">
    <source>
        <dbReference type="Proteomes" id="UP001222087"/>
    </source>
</evidence>
<dbReference type="RefSeq" id="WP_275090353.1">
    <property type="nucleotide sequence ID" value="NZ_CP119078.1"/>
</dbReference>
<keyword evidence="1" id="KW-0175">Coiled coil</keyword>
<feature type="region of interest" description="Disordered" evidence="2">
    <location>
        <begin position="278"/>
        <end position="304"/>
    </location>
</feature>
<organism evidence="3 4">
    <name type="scientific">Legionella cardiaca</name>
    <dbReference type="NCBI Taxonomy" id="1071983"/>
    <lineage>
        <taxon>Bacteria</taxon>
        <taxon>Pseudomonadati</taxon>
        <taxon>Pseudomonadota</taxon>
        <taxon>Gammaproteobacteria</taxon>
        <taxon>Legionellales</taxon>
        <taxon>Legionellaceae</taxon>
        <taxon>Legionella</taxon>
    </lineage>
</organism>
<evidence type="ECO:0000313" key="3">
    <source>
        <dbReference type="EMBL" id="WED44533.1"/>
    </source>
</evidence>
<proteinExistence type="predicted"/>
<feature type="region of interest" description="Disordered" evidence="2">
    <location>
        <begin position="787"/>
        <end position="817"/>
    </location>
</feature>
<dbReference type="EMBL" id="CP119078">
    <property type="protein sequence ID" value="WED44533.1"/>
    <property type="molecule type" value="Genomic_DNA"/>
</dbReference>
<reference evidence="3 4" key="1">
    <citation type="submission" date="2023-02" db="EMBL/GenBank/DDBJ databases">
        <title>Genome Sequence of L. cardiaca H63T.</title>
        <authorList>
            <person name="Lopez A.E."/>
            <person name="Cianciotto N.P."/>
        </authorList>
    </citation>
    <scope>NUCLEOTIDE SEQUENCE [LARGE SCALE GENOMIC DNA]</scope>
    <source>
        <strain evidence="3 4">H63</strain>
    </source>
</reference>
<protein>
    <recommendedName>
        <fullName evidence="5">Coiled-coil-containing protein</fullName>
    </recommendedName>
</protein>
<feature type="coiled-coil region" evidence="1">
    <location>
        <begin position="718"/>
        <end position="745"/>
    </location>
</feature>
<feature type="compositionally biased region" description="Basic and acidic residues" evidence="2">
    <location>
        <begin position="287"/>
        <end position="298"/>
    </location>
</feature>
<accession>A0ABY8AVM7</accession>
<name>A0ABY8AVM7_9GAMM</name>
<gene>
    <name evidence="3" type="ORF">PXX05_07030</name>
</gene>
<sequence>MSTNTLFNFIDLHILSLDLGAIHCNKLELDKNKDGHLYYRCELNQSTKPVILKNGNEIYTLSEHHISIYQIEQRNNPSLSQYHYTAYFTDSKGMVFRLHVYFNDNDELTMNTVFSRKEQGSFIPVKTEDLESKFIELAVTSVKPVISALRKNHNNQISTLERRYIQLEKEAKALFGKKEKDTEYLAKLNAICVTLKALIPLVRKSPYQQIYRFITRTKASMQARIIEETTTPANEPPKQQTLVAASIPAAEEKAPLITENHTFLSMVAEEASLALDSPNAETSAKFNSEKKTPSERKTFAAKPQKPKKYDRALKRLHLAFEQLQTSDTTAQAKNIENLLAQTYEFLLLFEEKETLSFEVIQEIDNLRRNIHLLGESLLVSLLFEKKFTLAAQLPSFHHLLTDKYLNLALQTRNHELLDFVLTHGDFNLNSQPVTLKVKTAVMQEITYSSAITACISRDSGASPMVHCLSVLLKHGASLCVQGENGLPLAYTIMTTDNHPLQQALINNRNNTIDSVKFFKELRGALISYLKQGNANAIEYEAISREIENYDARIKILLCPELQTTEGKKLQQRFDYFEEKHFGNLKRQLKEDPEISFLSSQLEAVSKSLMTQSKQPGTQLFLRKTAKAVNVLDQLLDELGIKFEFEDLKPVVIDALKGKILLHTKIRELQTVQAELHSHPVIRKPSRRQKENLRLEQVLLKEIKELQEKYEITHQVDKLQESVAGLADLTAELNRLEKLQESLTSLSTFFKSLTKDTKALGEIESDSKQQKSPAQLLSSFSSLFETLTLDKEDEQEKENKTGKEDTADKGDVETASFT</sequence>
<keyword evidence="4" id="KW-1185">Reference proteome</keyword>
<dbReference type="Proteomes" id="UP001222087">
    <property type="component" value="Chromosome"/>
</dbReference>